<evidence type="ECO:0000259" key="7">
    <source>
        <dbReference type="SMART" id="SM00278"/>
    </source>
</evidence>
<feature type="domain" description="Helix-hairpin-helix DNA-binding motif class 1" evidence="7">
    <location>
        <begin position="108"/>
        <end position="127"/>
    </location>
</feature>
<dbReference type="EMBL" id="ABWN01000017">
    <property type="protein sequence ID" value="EFF69568.1"/>
    <property type="molecule type" value="Genomic_DNA"/>
</dbReference>
<dbReference type="Gene3D" id="1.10.150.20">
    <property type="entry name" value="5' to 3' exonuclease, C-terminal subdomain"/>
    <property type="match status" value="1"/>
</dbReference>
<accession>D4RWP4</accession>
<dbReference type="SUPFAM" id="SSF46929">
    <property type="entry name" value="DNA helicase RuvA subunit, C-terminal domain"/>
    <property type="match status" value="1"/>
</dbReference>
<dbReference type="STRING" id="45851.BHV86_06190"/>
<comment type="subcellular location">
    <subcellularLocation>
        <location evidence="6">Cytoplasm</location>
    </subcellularLocation>
</comment>
<dbReference type="InterPro" id="IPR036267">
    <property type="entry name" value="RuvA_C_sf"/>
</dbReference>
<dbReference type="InterPro" id="IPR003583">
    <property type="entry name" value="Hlx-hairpin-Hlx_DNA-bd_motif"/>
</dbReference>
<dbReference type="GO" id="GO:0000400">
    <property type="term" value="F:four-way junction DNA binding"/>
    <property type="evidence" value="ECO:0007669"/>
    <property type="project" value="UniProtKB-UniRule"/>
</dbReference>
<dbReference type="Pfam" id="PF01330">
    <property type="entry name" value="RuvA_N"/>
    <property type="match status" value="1"/>
</dbReference>
<dbReference type="GO" id="GO:0005737">
    <property type="term" value="C:cytoplasm"/>
    <property type="evidence" value="ECO:0007669"/>
    <property type="project" value="UniProtKB-SubCell"/>
</dbReference>
<sequence>MITYIVGELTYIDNNTIILEACGVGYEITVPESVIPSLPGIGSSIKIYTYQNVKEDALDLYGFLTMDDLKIFKQLITVNGIGPKGALSILSVISPDELRLAVISDDVKKIQSAPGIGSKTAQKLIIELKDKLKIEDVVYDLHDEKDIVKSVRDEAVSALISLGYSNSESVSAVSALVITENMTSEDILKQALKKLAFI</sequence>
<dbReference type="HOGENOM" id="CLU_087936_3_0_9"/>
<feature type="region of interest" description="Flexible linker" evidence="6">
    <location>
        <begin position="138"/>
        <end position="150"/>
    </location>
</feature>
<dbReference type="GO" id="GO:0006310">
    <property type="term" value="P:DNA recombination"/>
    <property type="evidence" value="ECO:0007669"/>
    <property type="project" value="UniProtKB-UniRule"/>
</dbReference>
<dbReference type="Gene3D" id="1.10.8.10">
    <property type="entry name" value="DNA helicase RuvA subunit, C-terminal domain"/>
    <property type="match status" value="1"/>
</dbReference>
<comment type="subunit">
    <text evidence="6">Homotetramer. Forms an RuvA(8)-RuvB(12)-Holliday junction (HJ) complex. HJ DNA is sandwiched between 2 RuvA tetramers; dsDNA enters through RuvA and exits via RuvB. An RuvB hexamer assembles on each DNA strand where it exits the tetramer. Each RuvB hexamer is contacted by two RuvA subunits (via domain III) on 2 adjacent RuvB subunits; this complex drives branch migration. In the full resolvosome a probable DNA-RuvA(4)-RuvB(12)-RuvC(2) complex forms which resolves the HJ.</text>
</comment>
<dbReference type="Pfam" id="PF07499">
    <property type="entry name" value="RuvA_C"/>
    <property type="match status" value="1"/>
</dbReference>
<comment type="domain">
    <text evidence="6">Has three domains with a flexible linker between the domains II and III and assumes an 'L' shape. Domain III is highly mobile and contacts RuvB.</text>
</comment>
<dbReference type="GO" id="GO:0006281">
    <property type="term" value="P:DNA repair"/>
    <property type="evidence" value="ECO:0007669"/>
    <property type="project" value="UniProtKB-UniRule"/>
</dbReference>
<dbReference type="InterPro" id="IPR013849">
    <property type="entry name" value="DNA_helicase_Holl-junc_RuvA_I"/>
</dbReference>
<dbReference type="InterPro" id="IPR012340">
    <property type="entry name" value="NA-bd_OB-fold"/>
</dbReference>
<evidence type="ECO:0000313" key="9">
    <source>
        <dbReference type="Proteomes" id="UP000006238"/>
    </source>
</evidence>
<keyword evidence="8" id="KW-0347">Helicase</keyword>
<dbReference type="InterPro" id="IPR011114">
    <property type="entry name" value="RuvA_C"/>
</dbReference>
<comment type="caution">
    <text evidence="6">Lacks conserved residue(s) required for the propagation of feature annotation.</text>
</comment>
<keyword evidence="2 6" id="KW-0227">DNA damage</keyword>
<keyword evidence="1 6" id="KW-0963">Cytoplasm</keyword>
<dbReference type="GO" id="GO:0009379">
    <property type="term" value="C:Holliday junction helicase complex"/>
    <property type="evidence" value="ECO:0007669"/>
    <property type="project" value="InterPro"/>
</dbReference>
<comment type="function">
    <text evidence="6">The RuvA-RuvB-RuvC complex processes Holliday junction (HJ) DNA during genetic recombination and DNA repair, while the RuvA-RuvB complex plays an important role in the rescue of blocked DNA replication forks via replication fork reversal (RFR). RuvA specifically binds to HJ cruciform DNA, conferring on it an open structure. The RuvB hexamer acts as an ATP-dependent pump, pulling dsDNA into and through the RuvAB complex. HJ branch migration allows RuvC to scan DNA until it finds its consensus sequence, where it cleaves and resolves the cruciform DNA.</text>
</comment>
<feature type="region of interest" description="Domain III" evidence="6">
    <location>
        <begin position="151"/>
        <end position="198"/>
    </location>
</feature>
<feature type="domain" description="Helix-hairpin-helix DNA-binding motif class 1" evidence="7">
    <location>
        <begin position="73"/>
        <end position="92"/>
    </location>
</feature>
<gene>
    <name evidence="6 8" type="primary">ruvA</name>
    <name evidence="8" type="ORF">BUTYVIB_00081</name>
</gene>
<keyword evidence="3 6" id="KW-0238">DNA-binding</keyword>
<organism evidence="8 9">
    <name type="scientific">Eshraghiella crossota DSM 2876</name>
    <dbReference type="NCBI Taxonomy" id="511680"/>
    <lineage>
        <taxon>Bacteria</taxon>
        <taxon>Bacillati</taxon>
        <taxon>Bacillota</taxon>
        <taxon>Clostridia</taxon>
        <taxon>Lachnospirales</taxon>
        <taxon>Lachnospiraceae</taxon>
        <taxon>Eshraghiella</taxon>
    </lineage>
</organism>
<evidence type="ECO:0000256" key="4">
    <source>
        <dbReference type="ARBA" id="ARBA00023172"/>
    </source>
</evidence>
<evidence type="ECO:0000256" key="1">
    <source>
        <dbReference type="ARBA" id="ARBA00022490"/>
    </source>
</evidence>
<dbReference type="GO" id="GO:0005524">
    <property type="term" value="F:ATP binding"/>
    <property type="evidence" value="ECO:0007669"/>
    <property type="project" value="InterPro"/>
</dbReference>
<dbReference type="AlphaFoldDB" id="D4RWP4"/>
<feature type="region of interest" description="Domain I" evidence="6">
    <location>
        <begin position="1"/>
        <end position="64"/>
    </location>
</feature>
<dbReference type="HAMAP" id="MF_00031">
    <property type="entry name" value="DNA_HJ_migration_RuvA"/>
    <property type="match status" value="1"/>
</dbReference>
<keyword evidence="4 6" id="KW-0233">DNA recombination</keyword>
<evidence type="ECO:0000256" key="3">
    <source>
        <dbReference type="ARBA" id="ARBA00023125"/>
    </source>
</evidence>
<keyword evidence="9" id="KW-1185">Reference proteome</keyword>
<dbReference type="GO" id="GO:0016787">
    <property type="term" value="F:hydrolase activity"/>
    <property type="evidence" value="ECO:0007669"/>
    <property type="project" value="UniProtKB-KW"/>
</dbReference>
<name>D4RWP4_9FIRM</name>
<dbReference type="Proteomes" id="UP000006238">
    <property type="component" value="Unassembled WGS sequence"/>
</dbReference>
<evidence type="ECO:0000256" key="2">
    <source>
        <dbReference type="ARBA" id="ARBA00022763"/>
    </source>
</evidence>
<proteinExistence type="inferred from homology"/>
<comment type="similarity">
    <text evidence="6">Belongs to the RuvA family.</text>
</comment>
<dbReference type="GO" id="GO:0009378">
    <property type="term" value="F:four-way junction helicase activity"/>
    <property type="evidence" value="ECO:0007669"/>
    <property type="project" value="InterPro"/>
</dbReference>
<keyword evidence="8" id="KW-0547">Nucleotide-binding</keyword>
<keyword evidence="8" id="KW-0378">Hydrolase</keyword>
<protein>
    <recommendedName>
        <fullName evidence="6">Holliday junction branch migration complex subunit RuvA</fullName>
    </recommendedName>
</protein>
<dbReference type="GeneID" id="98918449"/>
<dbReference type="RefSeq" id="WP_005600650.1">
    <property type="nucleotide sequence ID" value="NZ_GG663519.1"/>
</dbReference>
<dbReference type="eggNOG" id="COG0632">
    <property type="taxonomic scope" value="Bacteria"/>
</dbReference>
<evidence type="ECO:0000256" key="6">
    <source>
        <dbReference type="HAMAP-Rule" id="MF_00031"/>
    </source>
</evidence>
<dbReference type="CDD" id="cd14332">
    <property type="entry name" value="UBA_RuvA_C"/>
    <property type="match status" value="1"/>
</dbReference>
<dbReference type="InterPro" id="IPR000085">
    <property type="entry name" value="RuvA"/>
</dbReference>
<reference evidence="8 9" key="1">
    <citation type="submission" date="2010-02" db="EMBL/GenBank/DDBJ databases">
        <authorList>
            <person name="Weinstock G."/>
            <person name="Sodergren E."/>
            <person name="Clifton S."/>
            <person name="Fulton L."/>
            <person name="Fulton B."/>
            <person name="Courtney L."/>
            <person name="Fronick C."/>
            <person name="Harrison M."/>
            <person name="Strong C."/>
            <person name="Farmer C."/>
            <person name="Delahaunty K."/>
            <person name="Markovic C."/>
            <person name="Hall O."/>
            <person name="Minx P."/>
            <person name="Tomlinson C."/>
            <person name="Mitreva M."/>
            <person name="Nelson J."/>
            <person name="Hou S."/>
            <person name="Wollam A."/>
            <person name="Pepin K.H."/>
            <person name="Johnson M."/>
            <person name="Bhonagiri V."/>
            <person name="Zhang X."/>
            <person name="Suruliraj S."/>
            <person name="Warren W."/>
            <person name="Chinwalla A."/>
            <person name="Mardis E.R."/>
            <person name="Wilson R.K."/>
        </authorList>
    </citation>
    <scope>NUCLEOTIDE SEQUENCE [LARGE SCALE GENOMIC DNA]</scope>
    <source>
        <strain evidence="8 9">DSM 2876</strain>
    </source>
</reference>
<dbReference type="InterPro" id="IPR010994">
    <property type="entry name" value="RuvA_2-like"/>
</dbReference>
<dbReference type="NCBIfam" id="TIGR00084">
    <property type="entry name" value="ruvA"/>
    <property type="match status" value="1"/>
</dbReference>
<dbReference type="GO" id="GO:0048476">
    <property type="term" value="C:Holliday junction resolvase complex"/>
    <property type="evidence" value="ECO:0007669"/>
    <property type="project" value="UniProtKB-UniRule"/>
</dbReference>
<dbReference type="Pfam" id="PF14520">
    <property type="entry name" value="HHH_5"/>
    <property type="match status" value="1"/>
</dbReference>
<dbReference type="SMART" id="SM00278">
    <property type="entry name" value="HhH1"/>
    <property type="match status" value="2"/>
</dbReference>
<keyword evidence="8" id="KW-0067">ATP-binding</keyword>
<keyword evidence="5 6" id="KW-0234">DNA repair</keyword>
<evidence type="ECO:0000256" key="5">
    <source>
        <dbReference type="ARBA" id="ARBA00023204"/>
    </source>
</evidence>
<evidence type="ECO:0000313" key="8">
    <source>
        <dbReference type="EMBL" id="EFF69568.1"/>
    </source>
</evidence>
<dbReference type="SUPFAM" id="SSF47781">
    <property type="entry name" value="RuvA domain 2-like"/>
    <property type="match status" value="1"/>
</dbReference>
<dbReference type="SUPFAM" id="SSF50249">
    <property type="entry name" value="Nucleic acid-binding proteins"/>
    <property type="match status" value="1"/>
</dbReference>
<comment type="caution">
    <text evidence="8">The sequence shown here is derived from an EMBL/GenBank/DDBJ whole genome shotgun (WGS) entry which is preliminary data.</text>
</comment>
<dbReference type="Gene3D" id="2.40.50.140">
    <property type="entry name" value="Nucleic acid-binding proteins"/>
    <property type="match status" value="1"/>
</dbReference>